<evidence type="ECO:0000259" key="5">
    <source>
        <dbReference type="SMART" id="SM00507"/>
    </source>
</evidence>
<dbReference type="InterPro" id="IPR003615">
    <property type="entry name" value="HNH_nuc"/>
</dbReference>
<dbReference type="Pfam" id="PF01844">
    <property type="entry name" value="HNH"/>
    <property type="match status" value="1"/>
</dbReference>
<comment type="similarity">
    <text evidence="3">Belongs to the HNH nuclease family.</text>
</comment>
<keyword evidence="2" id="KW-0378">Hydrolase</keyword>
<dbReference type="PANTHER" id="PTHR41286:SF1">
    <property type="entry name" value="HNH NUCLEASE YAJD-RELATED"/>
    <property type="match status" value="1"/>
</dbReference>
<evidence type="ECO:0000256" key="4">
    <source>
        <dbReference type="ARBA" id="ARBA00040194"/>
    </source>
</evidence>
<evidence type="ECO:0000256" key="2">
    <source>
        <dbReference type="ARBA" id="ARBA00022801"/>
    </source>
</evidence>
<evidence type="ECO:0000256" key="3">
    <source>
        <dbReference type="ARBA" id="ARBA00038412"/>
    </source>
</evidence>
<keyword evidence="7" id="KW-1185">Reference proteome</keyword>
<dbReference type="SMART" id="SM00507">
    <property type="entry name" value="HNHc"/>
    <property type="match status" value="1"/>
</dbReference>
<dbReference type="EMBL" id="JACRTB010000007">
    <property type="protein sequence ID" value="MBC8575839.1"/>
    <property type="molecule type" value="Genomic_DNA"/>
</dbReference>
<evidence type="ECO:0000313" key="7">
    <source>
        <dbReference type="Proteomes" id="UP000658131"/>
    </source>
</evidence>
<name>A0ABR7NHG1_9FIRM</name>
<protein>
    <recommendedName>
        <fullName evidence="4">Putative HNH nuclease YajD</fullName>
    </recommendedName>
</protein>
<dbReference type="GO" id="GO:0004519">
    <property type="term" value="F:endonuclease activity"/>
    <property type="evidence" value="ECO:0007669"/>
    <property type="project" value="UniProtKB-KW"/>
</dbReference>
<gene>
    <name evidence="6" type="ORF">H8717_05355</name>
</gene>
<comment type="caution">
    <text evidence="6">The sequence shown here is derived from an EMBL/GenBank/DDBJ whole genome shotgun (WGS) entry which is preliminary data.</text>
</comment>
<keyword evidence="1" id="KW-0540">Nuclease</keyword>
<reference evidence="6 7" key="1">
    <citation type="submission" date="2020-08" db="EMBL/GenBank/DDBJ databases">
        <title>Genome public.</title>
        <authorList>
            <person name="Liu C."/>
            <person name="Sun Q."/>
        </authorList>
    </citation>
    <scope>NUCLEOTIDE SEQUENCE [LARGE SCALE GENOMIC DNA]</scope>
    <source>
        <strain evidence="6 7">BX1</strain>
    </source>
</reference>
<evidence type="ECO:0000313" key="6">
    <source>
        <dbReference type="EMBL" id="MBC8575839.1"/>
    </source>
</evidence>
<proteinExistence type="inferred from homology"/>
<dbReference type="PANTHER" id="PTHR41286">
    <property type="entry name" value="HNH NUCLEASE YAJD-RELATED"/>
    <property type="match status" value="1"/>
</dbReference>
<sequence>MANKPLHPCAYIGCQALTREKYCKRHQERPKELRASAYRRGYTSRWSKESRAFLALHPWCAECARHGKTVPAELVDHIRPHKGDIGLFWNRSNWQALCWSCHSSKTAREDGGFGNPLPHP</sequence>
<keyword evidence="6" id="KW-0255">Endonuclease</keyword>
<dbReference type="CDD" id="cd00085">
    <property type="entry name" value="HNHc"/>
    <property type="match status" value="1"/>
</dbReference>
<feature type="domain" description="HNH nuclease" evidence="5">
    <location>
        <begin position="49"/>
        <end position="103"/>
    </location>
</feature>
<evidence type="ECO:0000256" key="1">
    <source>
        <dbReference type="ARBA" id="ARBA00022722"/>
    </source>
</evidence>
<organism evidence="6 7">
    <name type="scientific">Yanshouia hominis</name>
    <dbReference type="NCBI Taxonomy" id="2763673"/>
    <lineage>
        <taxon>Bacteria</taxon>
        <taxon>Bacillati</taxon>
        <taxon>Bacillota</taxon>
        <taxon>Clostridia</taxon>
        <taxon>Eubacteriales</taxon>
        <taxon>Oscillospiraceae</taxon>
        <taxon>Yanshouia</taxon>
    </lineage>
</organism>
<accession>A0ABR7NHG1</accession>
<dbReference type="Proteomes" id="UP000658131">
    <property type="component" value="Unassembled WGS sequence"/>
</dbReference>
<dbReference type="Gene3D" id="1.10.30.50">
    <property type="match status" value="1"/>
</dbReference>
<dbReference type="InterPro" id="IPR002711">
    <property type="entry name" value="HNH"/>
</dbReference>